<evidence type="ECO:0008006" key="4">
    <source>
        <dbReference type="Google" id="ProtNLM"/>
    </source>
</evidence>
<feature type="chain" id="PRO_5037410335" description="HdeA/HdeB family protein" evidence="1">
    <location>
        <begin position="20"/>
        <end position="126"/>
    </location>
</feature>
<feature type="signal peptide" evidence="1">
    <location>
        <begin position="1"/>
        <end position="19"/>
    </location>
</feature>
<proteinExistence type="predicted"/>
<dbReference type="Proteomes" id="UP000646579">
    <property type="component" value="Unassembled WGS sequence"/>
</dbReference>
<keyword evidence="3" id="KW-1185">Reference proteome</keyword>
<evidence type="ECO:0000313" key="3">
    <source>
        <dbReference type="Proteomes" id="UP000646579"/>
    </source>
</evidence>
<keyword evidence="1" id="KW-0732">Signal</keyword>
<dbReference type="EMBL" id="BMZE01000002">
    <property type="protein sequence ID" value="GHA25563.1"/>
    <property type="molecule type" value="Genomic_DNA"/>
</dbReference>
<sequence>MRRLVATLFMVFCCTPQLAAAPAPTDHVFGRAAEILLQRLVVANVAGMNCEDFALTDAEWLLIVDTADQLADQMQLTVERYDADYYGPAFHALDVTGFCANEGPKIAGLIKELMKRGGTLEDVTFD</sequence>
<gene>
    <name evidence="2" type="ORF">GCM10007989_21550</name>
</gene>
<name>A0A918S5H4_9HYPH</name>
<protein>
    <recommendedName>
        <fullName evidence="4">HdeA/HdeB family protein</fullName>
    </recommendedName>
</protein>
<accession>A0A918S5H4</accession>
<dbReference type="AlphaFoldDB" id="A0A918S5H4"/>
<reference evidence="2" key="2">
    <citation type="submission" date="2020-09" db="EMBL/GenBank/DDBJ databases">
        <authorList>
            <person name="Sun Q."/>
            <person name="Kim S."/>
        </authorList>
    </citation>
    <scope>NUCLEOTIDE SEQUENCE</scope>
    <source>
        <strain evidence="2">KCTC 32437</strain>
    </source>
</reference>
<organism evidence="2 3">
    <name type="scientific">Devosia pacifica</name>
    <dbReference type="NCBI Taxonomy" id="1335967"/>
    <lineage>
        <taxon>Bacteria</taxon>
        <taxon>Pseudomonadati</taxon>
        <taxon>Pseudomonadota</taxon>
        <taxon>Alphaproteobacteria</taxon>
        <taxon>Hyphomicrobiales</taxon>
        <taxon>Devosiaceae</taxon>
        <taxon>Devosia</taxon>
    </lineage>
</organism>
<evidence type="ECO:0000256" key="1">
    <source>
        <dbReference type="SAM" id="SignalP"/>
    </source>
</evidence>
<evidence type="ECO:0000313" key="2">
    <source>
        <dbReference type="EMBL" id="GHA25563.1"/>
    </source>
</evidence>
<reference evidence="2" key="1">
    <citation type="journal article" date="2014" name="Int. J. Syst. Evol. Microbiol.">
        <title>Complete genome sequence of Corynebacterium casei LMG S-19264T (=DSM 44701T), isolated from a smear-ripened cheese.</title>
        <authorList>
            <consortium name="US DOE Joint Genome Institute (JGI-PGF)"/>
            <person name="Walter F."/>
            <person name="Albersmeier A."/>
            <person name="Kalinowski J."/>
            <person name="Ruckert C."/>
        </authorList>
    </citation>
    <scope>NUCLEOTIDE SEQUENCE</scope>
    <source>
        <strain evidence="2">KCTC 32437</strain>
    </source>
</reference>
<comment type="caution">
    <text evidence="2">The sequence shown here is derived from an EMBL/GenBank/DDBJ whole genome shotgun (WGS) entry which is preliminary data.</text>
</comment>
<dbReference type="RefSeq" id="WP_189425681.1">
    <property type="nucleotide sequence ID" value="NZ_BMZE01000002.1"/>
</dbReference>